<accession>A0ABU9VGZ2</accession>
<comment type="caution">
    <text evidence="2">The sequence shown here is derived from an EMBL/GenBank/DDBJ whole genome shotgun (WGS) entry which is preliminary data.</text>
</comment>
<evidence type="ECO:0000313" key="3">
    <source>
        <dbReference type="Proteomes" id="UP001418796"/>
    </source>
</evidence>
<evidence type="ECO:0000313" key="2">
    <source>
        <dbReference type="EMBL" id="MEN0642483.1"/>
    </source>
</evidence>
<dbReference type="RefSeq" id="WP_343129605.1">
    <property type="nucleotide sequence ID" value="NZ_JBCITK010000001.1"/>
</dbReference>
<organism evidence="2 3">
    <name type="scientific">Alkalicoccobacillus gibsonii</name>
    <dbReference type="NCBI Taxonomy" id="79881"/>
    <lineage>
        <taxon>Bacteria</taxon>
        <taxon>Bacillati</taxon>
        <taxon>Bacillota</taxon>
        <taxon>Bacilli</taxon>
        <taxon>Bacillales</taxon>
        <taxon>Bacillaceae</taxon>
        <taxon>Alkalicoccobacillus</taxon>
    </lineage>
</organism>
<name>A0ABU9VGZ2_9BACI</name>
<dbReference type="InterPro" id="IPR018745">
    <property type="entry name" value="MpsC"/>
</dbReference>
<dbReference type="Proteomes" id="UP001418796">
    <property type="component" value="Unassembled WGS sequence"/>
</dbReference>
<sequence>MNKRSIQAEMSSYVGKLLRDNFGKGPSSVYVSIKEPFITMHLREFLSPMERVLMAQNKDMKVEEIRDLLMNELLPEIKATLLATHNLKVSELYYDWSLHNRSGIIIGVMDSTDQTADLLEEYPNKAAIHREIEQVSKQAEKLPDAVNSCYLNDRTLVVKREGILVRIEKELIRAGFKEPLKLTKRHLEKSLLETGDFNDMLNAEIMDIFVDWDFIEDISYIVFILKPTENQGSNDSDN</sequence>
<feature type="domain" description="Na+-translocating membrane potential-generating system MpsC" evidence="1">
    <location>
        <begin position="3"/>
        <end position="110"/>
    </location>
</feature>
<keyword evidence="3" id="KW-1185">Reference proteome</keyword>
<feature type="domain" description="Na+-translocating membrane potential-generating system MpsC" evidence="1">
    <location>
        <begin position="127"/>
        <end position="226"/>
    </location>
</feature>
<proteinExistence type="predicted"/>
<dbReference type="EMBL" id="JBCITK010000001">
    <property type="protein sequence ID" value="MEN0642483.1"/>
    <property type="molecule type" value="Genomic_DNA"/>
</dbReference>
<reference evidence="2 3" key="1">
    <citation type="submission" date="2024-03" db="EMBL/GenBank/DDBJ databases">
        <title>Bacilli Hybrid Assemblies.</title>
        <authorList>
            <person name="Kovac J."/>
        </authorList>
    </citation>
    <scope>NUCLEOTIDE SEQUENCE [LARGE SCALE GENOMIC DNA]</scope>
    <source>
        <strain evidence="2 3">FSL R7-0666</strain>
    </source>
</reference>
<dbReference type="Pfam" id="PF10057">
    <property type="entry name" value="MpsC"/>
    <property type="match status" value="2"/>
</dbReference>
<evidence type="ECO:0000259" key="1">
    <source>
        <dbReference type="Pfam" id="PF10057"/>
    </source>
</evidence>
<gene>
    <name evidence="2" type="ORF">MKY91_04800</name>
</gene>
<protein>
    <submittedName>
        <fullName evidence="2">Na-translocating system protein MpsC family protein</fullName>
    </submittedName>
</protein>